<organism evidence="1 2">
    <name type="scientific">Nelumbo nucifera</name>
    <name type="common">Sacred lotus</name>
    <dbReference type="NCBI Taxonomy" id="4432"/>
    <lineage>
        <taxon>Eukaryota</taxon>
        <taxon>Viridiplantae</taxon>
        <taxon>Streptophyta</taxon>
        <taxon>Embryophyta</taxon>
        <taxon>Tracheophyta</taxon>
        <taxon>Spermatophyta</taxon>
        <taxon>Magnoliopsida</taxon>
        <taxon>Proteales</taxon>
        <taxon>Nelumbonaceae</taxon>
        <taxon>Nelumbo</taxon>
    </lineage>
</organism>
<dbReference type="EMBL" id="DUZY01000003">
    <property type="protein sequence ID" value="DAD31673.1"/>
    <property type="molecule type" value="Genomic_DNA"/>
</dbReference>
<comment type="caution">
    <text evidence="1">The sequence shown here is derived from an EMBL/GenBank/DDBJ whole genome shotgun (WGS) entry which is preliminary data.</text>
</comment>
<dbReference type="AlphaFoldDB" id="A0A822YHR7"/>
<proteinExistence type="predicted"/>
<accession>A0A822YHR7</accession>
<reference evidence="1 2" key="1">
    <citation type="journal article" date="2020" name="Mol. Biol. Evol.">
        <title>Distinct Expression and Methylation Patterns for Genes with Different Fates following a Single Whole-Genome Duplication in Flowering Plants.</title>
        <authorList>
            <person name="Shi T."/>
            <person name="Rahmani R.S."/>
            <person name="Gugger P.F."/>
            <person name="Wang M."/>
            <person name="Li H."/>
            <person name="Zhang Y."/>
            <person name="Li Z."/>
            <person name="Wang Q."/>
            <person name="Van de Peer Y."/>
            <person name="Marchal K."/>
            <person name="Chen J."/>
        </authorList>
    </citation>
    <scope>NUCLEOTIDE SEQUENCE [LARGE SCALE GENOMIC DNA]</scope>
    <source>
        <tissue evidence="1">Leaf</tissue>
    </source>
</reference>
<name>A0A822YHR7_NELNU</name>
<protein>
    <submittedName>
        <fullName evidence="1">Uncharacterized protein</fullName>
    </submittedName>
</protein>
<keyword evidence="2" id="KW-1185">Reference proteome</keyword>
<evidence type="ECO:0000313" key="1">
    <source>
        <dbReference type="EMBL" id="DAD31673.1"/>
    </source>
</evidence>
<evidence type="ECO:0000313" key="2">
    <source>
        <dbReference type="Proteomes" id="UP000607653"/>
    </source>
</evidence>
<dbReference type="Proteomes" id="UP000607653">
    <property type="component" value="Unassembled WGS sequence"/>
</dbReference>
<sequence length="65" mass="7595">MIRCIFKAITPLMFLDLVSQNGDVHHLILSEMIFKVSHFYKILEKSSQYYQTKLNTIAQSFSRGL</sequence>
<gene>
    <name evidence="1" type="ORF">HUJ06_010524</name>
</gene>